<reference evidence="2" key="1">
    <citation type="journal article" date="2020" name="Ecol. Evol.">
        <title>Genome structure and content of the rice root-knot nematode (Meloidogyne graminicola).</title>
        <authorList>
            <person name="Phan N.T."/>
            <person name="Danchin E.G.J."/>
            <person name="Klopp C."/>
            <person name="Perfus-Barbeoch L."/>
            <person name="Kozlowski D.K."/>
            <person name="Koutsovoulos G.D."/>
            <person name="Lopez-Roques C."/>
            <person name="Bouchez O."/>
            <person name="Zahm M."/>
            <person name="Besnard G."/>
            <person name="Bellafiore S."/>
        </authorList>
    </citation>
    <scope>NUCLEOTIDE SEQUENCE</scope>
    <source>
        <strain evidence="2">VN-18</strain>
    </source>
</reference>
<comment type="caution">
    <text evidence="2">The sequence shown here is derived from an EMBL/GenBank/DDBJ whole genome shotgun (WGS) entry which is preliminary data.</text>
</comment>
<protein>
    <submittedName>
        <fullName evidence="2">Uncharacterized protein</fullName>
    </submittedName>
</protein>
<accession>A0A8S9ZLN7</accession>
<gene>
    <name evidence="2" type="ORF">Mgra_00006399</name>
</gene>
<dbReference type="OrthoDB" id="5906882at2759"/>
<dbReference type="Proteomes" id="UP000605970">
    <property type="component" value="Unassembled WGS sequence"/>
</dbReference>
<dbReference type="EMBL" id="JABEBT010000062">
    <property type="protein sequence ID" value="KAF7634221.1"/>
    <property type="molecule type" value="Genomic_DNA"/>
</dbReference>
<keyword evidence="1" id="KW-0732">Signal</keyword>
<evidence type="ECO:0000313" key="3">
    <source>
        <dbReference type="Proteomes" id="UP000605970"/>
    </source>
</evidence>
<proteinExistence type="predicted"/>
<sequence length="141" mass="16584">MLSKTNYFVLLNLLFFLNTVKSFYLQFKVVDVKNDGFKNINISCKNNQINENLNIPFLYNSVATHIYKGNGCKDNKYILNILLKESNIQSAVEIICKYEGKPKKQTILFTIKVDNQKIIVSIHFYQLNQQFKKLIKNFKIY</sequence>
<evidence type="ECO:0000256" key="1">
    <source>
        <dbReference type="SAM" id="SignalP"/>
    </source>
</evidence>
<feature type="signal peptide" evidence="1">
    <location>
        <begin position="1"/>
        <end position="22"/>
    </location>
</feature>
<feature type="chain" id="PRO_5035948667" evidence="1">
    <location>
        <begin position="23"/>
        <end position="141"/>
    </location>
</feature>
<dbReference type="AlphaFoldDB" id="A0A8S9ZLN7"/>
<name>A0A8S9ZLN7_9BILA</name>
<evidence type="ECO:0000313" key="2">
    <source>
        <dbReference type="EMBL" id="KAF7634221.1"/>
    </source>
</evidence>
<organism evidence="2 3">
    <name type="scientific">Meloidogyne graminicola</name>
    <dbReference type="NCBI Taxonomy" id="189291"/>
    <lineage>
        <taxon>Eukaryota</taxon>
        <taxon>Metazoa</taxon>
        <taxon>Ecdysozoa</taxon>
        <taxon>Nematoda</taxon>
        <taxon>Chromadorea</taxon>
        <taxon>Rhabditida</taxon>
        <taxon>Tylenchina</taxon>
        <taxon>Tylenchomorpha</taxon>
        <taxon>Tylenchoidea</taxon>
        <taxon>Meloidogynidae</taxon>
        <taxon>Meloidogyninae</taxon>
        <taxon>Meloidogyne</taxon>
    </lineage>
</organism>
<keyword evidence="3" id="KW-1185">Reference proteome</keyword>